<accession>A0ABS1FGG8</accession>
<keyword evidence="1" id="KW-0812">Transmembrane</keyword>
<dbReference type="InterPro" id="IPR019629">
    <property type="entry name" value="Uncharacterised_HI1736/YgjV"/>
</dbReference>
<dbReference type="RefSeq" id="WP_200199161.1">
    <property type="nucleotide sequence ID" value="NZ_JAENHM010000087.1"/>
</dbReference>
<feature type="transmembrane region" description="Helical" evidence="1">
    <location>
        <begin position="82"/>
        <end position="102"/>
    </location>
</feature>
<evidence type="ECO:0000313" key="2">
    <source>
        <dbReference type="EMBL" id="MBK1842502.1"/>
    </source>
</evidence>
<feature type="transmembrane region" description="Helical" evidence="1">
    <location>
        <begin position="49"/>
        <end position="70"/>
    </location>
</feature>
<name>A0ABS1FGG8_9PROT</name>
<protein>
    <submittedName>
        <fullName evidence="2">YgjV family protein</fullName>
    </submittedName>
</protein>
<evidence type="ECO:0000256" key="1">
    <source>
        <dbReference type="SAM" id="Phobius"/>
    </source>
</evidence>
<dbReference type="EMBL" id="JAENHM010000087">
    <property type="protein sequence ID" value="MBK1842502.1"/>
    <property type="molecule type" value="Genomic_DNA"/>
</dbReference>
<evidence type="ECO:0000313" key="3">
    <source>
        <dbReference type="Proteomes" id="UP000652760"/>
    </source>
</evidence>
<keyword evidence="1" id="KW-0472">Membrane</keyword>
<gene>
    <name evidence="2" type="ORF">JHL17_34420</name>
</gene>
<dbReference type="Pfam" id="PF10688">
    <property type="entry name" value="Imp-YgjV"/>
    <property type="match status" value="1"/>
</dbReference>
<comment type="caution">
    <text evidence="2">The sequence shown here is derived from an EMBL/GenBank/DDBJ whole genome shotgun (WGS) entry which is preliminary data.</text>
</comment>
<keyword evidence="3" id="KW-1185">Reference proteome</keyword>
<sequence length="201" mass="20653">MLSFPLPISAADAFGAAAFAGSCLWPLMKKRRALLAGQAATNLMFITHYVLLGAHTAAALCLLVVAQALAALPEGRSRWQTAVFAATVPGIAAIALFTWSGLPSALSSLGITFSTLARWQSDAVRMRMLLLVAGGFWISHNALVMSPFAMASDAFCAAANLLRLRGGFRKGKAPEAVPAANANAVSDTGQGGPVQGGLAAA</sequence>
<proteinExistence type="predicted"/>
<feature type="transmembrane region" description="Helical" evidence="1">
    <location>
        <begin position="6"/>
        <end position="28"/>
    </location>
</feature>
<keyword evidence="1" id="KW-1133">Transmembrane helix</keyword>
<reference evidence="3" key="1">
    <citation type="submission" date="2021-01" db="EMBL/GenBank/DDBJ databases">
        <title>Genome public.</title>
        <authorList>
            <person name="Liu C."/>
            <person name="Sun Q."/>
        </authorList>
    </citation>
    <scope>NUCLEOTIDE SEQUENCE [LARGE SCALE GENOMIC DNA]</scope>
    <source>
        <strain evidence="3">YIM B02556</strain>
    </source>
</reference>
<dbReference type="Proteomes" id="UP000652760">
    <property type="component" value="Unassembled WGS sequence"/>
</dbReference>
<organism evidence="2 3">
    <name type="scientific">Azospirillum endophyticum</name>
    <dbReference type="NCBI Taxonomy" id="2800326"/>
    <lineage>
        <taxon>Bacteria</taxon>
        <taxon>Pseudomonadati</taxon>
        <taxon>Pseudomonadota</taxon>
        <taxon>Alphaproteobacteria</taxon>
        <taxon>Rhodospirillales</taxon>
        <taxon>Azospirillaceae</taxon>
        <taxon>Azospirillum</taxon>
    </lineage>
</organism>